<evidence type="ECO:0000256" key="7">
    <source>
        <dbReference type="HAMAP-Rule" id="MF_00178"/>
    </source>
</evidence>
<dbReference type="Gene3D" id="3.40.50.960">
    <property type="entry name" value="Lumazine/riboflavin synthase"/>
    <property type="match status" value="1"/>
</dbReference>
<organism evidence="8 9">
    <name type="scientific">Aquibaculum arenosum</name>
    <dbReference type="NCBI Taxonomy" id="3032591"/>
    <lineage>
        <taxon>Bacteria</taxon>
        <taxon>Pseudomonadati</taxon>
        <taxon>Pseudomonadota</taxon>
        <taxon>Alphaproteobacteria</taxon>
        <taxon>Rhodospirillales</taxon>
        <taxon>Rhodovibrionaceae</taxon>
        <taxon>Aquibaculum</taxon>
    </lineage>
</organism>
<dbReference type="PANTHER" id="PTHR21058:SF0">
    <property type="entry name" value="6,7-DIMETHYL-8-RIBITYLLUMAZINE SYNTHASE"/>
    <property type="match status" value="1"/>
</dbReference>
<accession>A0ABT5YJV4</accession>
<dbReference type="EC" id="2.5.1.78" evidence="3 7"/>
<dbReference type="NCBIfam" id="NF000814">
    <property type="entry name" value="PRK00061.2-2"/>
    <property type="match status" value="1"/>
</dbReference>
<dbReference type="SUPFAM" id="SSF52121">
    <property type="entry name" value="Lumazine synthase"/>
    <property type="match status" value="1"/>
</dbReference>
<comment type="pathway">
    <text evidence="1 7">Cofactor biosynthesis; riboflavin biosynthesis; riboflavin from 2-hydroxy-3-oxobutyl phosphate and 5-amino-6-(D-ribitylamino)uracil: step 1/2.</text>
</comment>
<evidence type="ECO:0000256" key="5">
    <source>
        <dbReference type="ARBA" id="ARBA00022679"/>
    </source>
</evidence>
<proteinExistence type="inferred from homology"/>
<comment type="catalytic activity">
    <reaction evidence="6 7">
        <text>(2S)-2-hydroxy-3-oxobutyl phosphate + 5-amino-6-(D-ribitylamino)uracil = 6,7-dimethyl-8-(1-D-ribityl)lumazine + phosphate + 2 H2O + H(+)</text>
        <dbReference type="Rhea" id="RHEA:26152"/>
        <dbReference type="ChEBI" id="CHEBI:15377"/>
        <dbReference type="ChEBI" id="CHEBI:15378"/>
        <dbReference type="ChEBI" id="CHEBI:15934"/>
        <dbReference type="ChEBI" id="CHEBI:43474"/>
        <dbReference type="ChEBI" id="CHEBI:58201"/>
        <dbReference type="ChEBI" id="CHEBI:58830"/>
        <dbReference type="EC" id="2.5.1.78"/>
    </reaction>
</comment>
<dbReference type="HAMAP" id="MF_00178">
    <property type="entry name" value="Lumazine_synth"/>
    <property type="match status" value="1"/>
</dbReference>
<evidence type="ECO:0000256" key="1">
    <source>
        <dbReference type="ARBA" id="ARBA00004917"/>
    </source>
</evidence>
<gene>
    <name evidence="7" type="primary">ribH</name>
    <name evidence="8" type="ORF">P2G67_04430</name>
</gene>
<dbReference type="EMBL" id="JARHUD010000002">
    <property type="protein sequence ID" value="MDF2095218.1"/>
    <property type="molecule type" value="Genomic_DNA"/>
</dbReference>
<dbReference type="Proteomes" id="UP001215503">
    <property type="component" value="Unassembled WGS sequence"/>
</dbReference>
<evidence type="ECO:0000256" key="3">
    <source>
        <dbReference type="ARBA" id="ARBA00012664"/>
    </source>
</evidence>
<feature type="binding site" evidence="7">
    <location>
        <position position="124"/>
    </location>
    <ligand>
        <name>(2S)-2-hydroxy-3-oxobutyl phosphate</name>
        <dbReference type="ChEBI" id="CHEBI:58830"/>
    </ligand>
</feature>
<dbReference type="PANTHER" id="PTHR21058">
    <property type="entry name" value="6,7-DIMETHYL-8-RIBITYLLUMAZINE SYNTHASE DMRL SYNTHASE LUMAZINE SYNTHASE"/>
    <property type="match status" value="1"/>
</dbReference>
<dbReference type="GO" id="GO:0000906">
    <property type="term" value="F:6,7-dimethyl-8-ribityllumazine synthase activity"/>
    <property type="evidence" value="ECO:0007669"/>
    <property type="project" value="UniProtKB-EC"/>
</dbReference>
<dbReference type="CDD" id="cd09209">
    <property type="entry name" value="Lumazine_synthase-I"/>
    <property type="match status" value="1"/>
</dbReference>
<keyword evidence="9" id="KW-1185">Reference proteome</keyword>
<dbReference type="InterPro" id="IPR034964">
    <property type="entry name" value="LS"/>
</dbReference>
<evidence type="ECO:0000256" key="2">
    <source>
        <dbReference type="ARBA" id="ARBA00007424"/>
    </source>
</evidence>
<dbReference type="Pfam" id="PF00885">
    <property type="entry name" value="DMRL_synthase"/>
    <property type="match status" value="1"/>
</dbReference>
<name>A0ABT5YJV4_9PROT</name>
<evidence type="ECO:0000313" key="8">
    <source>
        <dbReference type="EMBL" id="MDF2095218.1"/>
    </source>
</evidence>
<feature type="binding site" evidence="7">
    <location>
        <position position="16"/>
    </location>
    <ligand>
        <name>5-amino-6-(D-ribitylamino)uracil</name>
        <dbReference type="ChEBI" id="CHEBI:15934"/>
    </ligand>
</feature>
<evidence type="ECO:0000256" key="6">
    <source>
        <dbReference type="ARBA" id="ARBA00048785"/>
    </source>
</evidence>
<dbReference type="NCBIfam" id="TIGR00114">
    <property type="entry name" value="lumazine-synth"/>
    <property type="match status" value="1"/>
</dbReference>
<sequence length="156" mass="16894">MSTPSKPRILVVEARFYEEIADELFAGAEEALQEAGASVERLQVPGAFEIPAAISMAIAAADVGQRPPYDGFVALGCVIRGETSHYDYVCGESARGLQELATGDLAAIGYGILTVENADQAWARADRKRKNKGRDAAEACLRMIELRRHFGLHEEA</sequence>
<feature type="binding site" evidence="7">
    <location>
        <begin position="82"/>
        <end position="83"/>
    </location>
    <ligand>
        <name>(2S)-2-hydroxy-3-oxobutyl phosphate</name>
        <dbReference type="ChEBI" id="CHEBI:58830"/>
    </ligand>
</feature>
<feature type="binding site" evidence="7">
    <location>
        <begin position="47"/>
        <end position="49"/>
    </location>
    <ligand>
        <name>5-amino-6-(D-ribitylamino)uracil</name>
        <dbReference type="ChEBI" id="CHEBI:15934"/>
    </ligand>
</feature>
<feature type="binding site" evidence="7">
    <location>
        <position position="110"/>
    </location>
    <ligand>
        <name>5-amino-6-(D-ribitylamino)uracil</name>
        <dbReference type="ChEBI" id="CHEBI:15934"/>
    </ligand>
</feature>
<evidence type="ECO:0000313" key="9">
    <source>
        <dbReference type="Proteomes" id="UP001215503"/>
    </source>
</evidence>
<dbReference type="InterPro" id="IPR002180">
    <property type="entry name" value="LS/RS"/>
</dbReference>
<protein>
    <recommendedName>
        <fullName evidence="3 7">6,7-dimethyl-8-ribityllumazine synthase</fullName>
        <shortName evidence="7">DMRL synthase</shortName>
        <shortName evidence="7">LS</shortName>
        <shortName evidence="7">Lumazine synthase</shortName>
        <ecNumber evidence="3 7">2.5.1.78</ecNumber>
    </recommendedName>
</protein>
<reference evidence="8 9" key="1">
    <citation type="submission" date="2023-03" db="EMBL/GenBank/DDBJ databases">
        <title>Fodinicurvata sp. CAU 1616 isolated from sea sendiment.</title>
        <authorList>
            <person name="Kim W."/>
        </authorList>
    </citation>
    <scope>NUCLEOTIDE SEQUENCE [LARGE SCALE GENOMIC DNA]</scope>
    <source>
        <strain evidence="8 9">CAU 1616</strain>
    </source>
</reference>
<comment type="function">
    <text evidence="7">Catalyzes the formation of 6,7-dimethyl-8-ribityllumazine by condensation of 5-amino-6-(D-ribitylamino)uracil with 3,4-dihydroxy-2-butanone 4-phosphate. This is the penultimate step in the biosynthesis of riboflavin.</text>
</comment>
<dbReference type="RefSeq" id="WP_275820430.1">
    <property type="nucleotide sequence ID" value="NZ_JARHUD010000002.1"/>
</dbReference>
<feature type="binding site" evidence="7">
    <location>
        <begin position="77"/>
        <end position="79"/>
    </location>
    <ligand>
        <name>5-amino-6-(D-ribitylamino)uracil</name>
        <dbReference type="ChEBI" id="CHEBI:15934"/>
    </ligand>
</feature>
<keyword evidence="5 7" id="KW-0808">Transferase</keyword>
<feature type="active site" description="Proton donor" evidence="7">
    <location>
        <position position="85"/>
    </location>
</feature>
<comment type="caution">
    <text evidence="8">The sequence shown here is derived from an EMBL/GenBank/DDBJ whole genome shotgun (WGS) entry which is preliminary data.</text>
</comment>
<comment type="similarity">
    <text evidence="2 7">Belongs to the DMRL synthase family.</text>
</comment>
<evidence type="ECO:0000256" key="4">
    <source>
        <dbReference type="ARBA" id="ARBA00022619"/>
    </source>
</evidence>
<dbReference type="InterPro" id="IPR036467">
    <property type="entry name" value="LS/RS_sf"/>
</dbReference>
<keyword evidence="4 7" id="KW-0686">Riboflavin biosynthesis</keyword>